<comment type="caution">
    <text evidence="6">The sequence shown here is derived from an EMBL/GenBank/DDBJ whole genome shotgun (WGS) entry which is preliminary data.</text>
</comment>
<evidence type="ECO:0000313" key="6">
    <source>
        <dbReference type="EMBL" id="MFA9950041.1"/>
    </source>
</evidence>
<feature type="coiled-coil region" evidence="1">
    <location>
        <begin position="95"/>
        <end position="122"/>
    </location>
</feature>
<evidence type="ECO:0000259" key="4">
    <source>
        <dbReference type="Pfam" id="PF06761"/>
    </source>
</evidence>
<reference evidence="7" key="1">
    <citation type="submission" date="2024-06" db="EMBL/GenBank/DDBJ databases">
        <title>Radixoralia hellwigii gen. nov., sp nov., isolated from a root canal in the human oral cavity.</title>
        <authorList>
            <person name="Bartsch S."/>
            <person name="Wittmer A."/>
            <person name="Schulz A.-K."/>
            <person name="Neumann-Schaal M."/>
            <person name="Wolf J."/>
            <person name="Gronow S."/>
            <person name="Tennert C."/>
            <person name="Haecker G."/>
            <person name="Cieplik F."/>
            <person name="Al-Ahmad A."/>
        </authorList>
    </citation>
    <scope>NUCLEOTIDE SEQUENCE [LARGE SCALE GENOMIC DNA]</scope>
    <source>
        <strain evidence="7">Wk13</strain>
    </source>
</reference>
<evidence type="ECO:0000259" key="5">
    <source>
        <dbReference type="Pfam" id="PF14331"/>
    </source>
</evidence>
<dbReference type="InterPro" id="IPR027417">
    <property type="entry name" value="P-loop_NTPase"/>
</dbReference>
<dbReference type="InterPro" id="IPR009612">
    <property type="entry name" value="IcmF-rel"/>
</dbReference>
<dbReference type="RefSeq" id="WP_418891127.1">
    <property type="nucleotide sequence ID" value="NZ_JBEUWX010000002.1"/>
</dbReference>
<dbReference type="Proteomes" id="UP001574673">
    <property type="component" value="Unassembled WGS sequence"/>
</dbReference>
<dbReference type="Pfam" id="PF06761">
    <property type="entry name" value="IcmF-related"/>
    <property type="match status" value="1"/>
</dbReference>
<dbReference type="NCBIfam" id="TIGR03348">
    <property type="entry name" value="VI_IcmF"/>
    <property type="match status" value="1"/>
</dbReference>
<dbReference type="PANTHER" id="PTHR36153">
    <property type="entry name" value="INNER MEMBRANE PROTEIN-RELATED"/>
    <property type="match status" value="1"/>
</dbReference>
<dbReference type="InterPro" id="IPR017731">
    <property type="entry name" value="TssM1-like"/>
</dbReference>
<dbReference type="InterPro" id="IPR053156">
    <property type="entry name" value="T6SS_TssM-like"/>
</dbReference>
<evidence type="ECO:0000259" key="3">
    <source>
        <dbReference type="Pfam" id="PF06744"/>
    </source>
</evidence>
<dbReference type="InterPro" id="IPR010623">
    <property type="entry name" value="IcmF_C"/>
</dbReference>
<proteinExistence type="predicted"/>
<protein>
    <submittedName>
        <fullName evidence="6">Type VI secretion system membrane subunit TssM</fullName>
    </submittedName>
</protein>
<feature type="transmembrane region" description="Helical" evidence="2">
    <location>
        <begin position="17"/>
        <end position="39"/>
    </location>
</feature>
<dbReference type="SUPFAM" id="SSF52540">
    <property type="entry name" value="P-loop containing nucleoside triphosphate hydrolases"/>
    <property type="match status" value="1"/>
</dbReference>
<accession>A0ABV4UFA0</accession>
<dbReference type="EMBL" id="JBEUWX010000002">
    <property type="protein sequence ID" value="MFA9950041.1"/>
    <property type="molecule type" value="Genomic_DNA"/>
</dbReference>
<gene>
    <name evidence="6" type="primary">tssM</name>
    <name evidence="6" type="ORF">ABCS64_06880</name>
</gene>
<keyword evidence="7" id="KW-1185">Reference proteome</keyword>
<keyword evidence="2" id="KW-0812">Transmembrane</keyword>
<feature type="domain" description="Type VI secretion system IcmF C-terminal" evidence="3">
    <location>
        <begin position="1083"/>
        <end position="1188"/>
    </location>
</feature>
<dbReference type="Pfam" id="PF14331">
    <property type="entry name" value="IcmF-related_N"/>
    <property type="match status" value="1"/>
</dbReference>
<feature type="domain" description="Type VI secretion system component TssM1 N-terminal" evidence="5">
    <location>
        <begin position="211"/>
        <end position="469"/>
    </location>
</feature>
<feature type="transmembrane region" description="Helical" evidence="2">
    <location>
        <begin position="51"/>
        <end position="69"/>
    </location>
</feature>
<keyword evidence="1" id="KW-0175">Coiled coil</keyword>
<evidence type="ECO:0000313" key="7">
    <source>
        <dbReference type="Proteomes" id="UP001574673"/>
    </source>
</evidence>
<name>A0ABV4UFA0_9RHOO</name>
<evidence type="ECO:0000256" key="1">
    <source>
        <dbReference type="SAM" id="Coils"/>
    </source>
</evidence>
<organism evidence="6 7">
    <name type="scientific">Dentiradicibacter hellwigii</name>
    <dbReference type="NCBI Taxonomy" id="3149053"/>
    <lineage>
        <taxon>Bacteria</taxon>
        <taxon>Pseudomonadati</taxon>
        <taxon>Pseudomonadota</taxon>
        <taxon>Betaproteobacteria</taxon>
        <taxon>Rhodocyclales</taxon>
        <taxon>Rhodocyclaceae</taxon>
        <taxon>Dentiradicibacter</taxon>
    </lineage>
</organism>
<dbReference type="InterPro" id="IPR025743">
    <property type="entry name" value="TssM1_N"/>
</dbReference>
<dbReference type="PANTHER" id="PTHR36153:SF1">
    <property type="entry name" value="TYPE VI SECRETION SYSTEM COMPONENT TSSM1"/>
    <property type="match status" value="1"/>
</dbReference>
<sequence length="1207" mass="134654">MISNLLRRLLDLIRSRFLWITIGLALLVLLIWYMGPLFAFGEFRPLETVRARIWCIGIILSLLLLRILVRHWHSSRINDRITNMLSSALSRQKPVERSAGNIEALEEKFDEALKTLRKARFNSGNQSWWGHLTGSHRYLYELPWYVIIGAPGAGKTTALVNSGLSFPLAKQFGDNAVRGAGGTRYCDWWFTNEAVFIDTAGRYTTHESDIEVDRAEWQEFLALLKKNRARQPINGVLVTLSVAELLEKNTEQRANHAATIRNRLDELQEGLGVAFPVYVLVTKSDLLLGFDEYFASLDKVGREQVYGFTLPMGDASQPDIPDRQKLKEEFGLLHARIVNGLIDRLQAEPDLNRRSRIFGYPQEFGAVSALVLDCVVQIFAQSRYSSPPMLRGIYFTSGTQEGAPFDRILSAMGESFGSRHKPRMDSGSGKSFFLHEPLTKVIFGEAHLVSTDAKAERRSRLYHGAVYAACLLLLCSATGAWIVSYRNNQSYISSVDAKIDQFENTLQALPSRNDSNLYAMLPILDAARKLPDGLRFEVERPLVPWTFGLYQGDKLNAAASPLYHRLLVERFAPTLKMRLEQLLRTVAVNDLEFSFEILKAYIMMHEPAHLDKEAFVAFVLADWDYNLPAGAALPEREALERHIRTLIAIDGLLPKTPIDTALVEATRSRLAQYSISQRIYRRMVRLLKNNRLADFSVGASVGSQASRVFRRLSGRPLTDGIPSLYTYRGYHELFVKELDRAIRNAGADDSWVLGVSEATLKDRLQAIQSGILGIEVKRHYASDYIQEWEHYLDDIALIEPTSLAEAAELASMLSAPDSPLMRFMQAVVKETTLSAASKPDSNQERSLFDRAKQTIRSTKEDITHIVGPSAMPGMSAPAEHPELMVDRRFEALRKAVDGGGDKSGAPLLAMAQSLSELHMYLAGAEAARIGGYPPPETNLPTSLRAQAARLPQPNRRMLESFTSTSDKLVARETRRAKGRELVGQVTKACRDSIQGRYPLVRSAKKEVAPDDFTQMFGPGGRIDEYFRKELANYVDVSTTPWRLREGARGGLDGGASIAAFEKAHVIKDVFFRGGSGAPKITISLKPVMMDTTISTLTLDVDGQLIRYQHGPQITHTVSWPGTRGSNQVRLSLEPPLPQGNSGMVTEGAWALHRLFDAAQIQQGSSPERFTADLDVGGRKVRFEITAASVKNPFRLVELNTFSCPAGL</sequence>
<keyword evidence="2" id="KW-1133">Transmembrane helix</keyword>
<feature type="transmembrane region" description="Helical" evidence="2">
    <location>
        <begin position="464"/>
        <end position="483"/>
    </location>
</feature>
<feature type="domain" description="IcmF-related" evidence="4">
    <location>
        <begin position="521"/>
        <end position="832"/>
    </location>
</feature>
<keyword evidence="2" id="KW-0472">Membrane</keyword>
<dbReference type="Pfam" id="PF06744">
    <property type="entry name" value="IcmF_C"/>
    <property type="match status" value="1"/>
</dbReference>
<evidence type="ECO:0000256" key="2">
    <source>
        <dbReference type="SAM" id="Phobius"/>
    </source>
</evidence>